<keyword evidence="12" id="KW-1185">Reference proteome</keyword>
<evidence type="ECO:0000256" key="8">
    <source>
        <dbReference type="ARBA" id="ARBA00023128"/>
    </source>
</evidence>
<name>A0A553PH04_TIGCA</name>
<evidence type="ECO:0000256" key="2">
    <source>
        <dbReference type="ARBA" id="ARBA00008317"/>
    </source>
</evidence>
<keyword evidence="5" id="KW-0679">Respiratory chain</keyword>
<accession>A0A553PH04</accession>
<sequence length="196" mass="22592">MVSSSSSSSETEGSSLSGTPPKPHPMSTLLGYNPESVLDRVAYRAFSIFLGPAKFIADLTDKPQREQYPWYHRRFQRVPTIDECYTDDNVCRFEANQQFIRDRQVDRAILNILQNRFWNCCSHNMGKEFAAADPRSPCYQLKQDHATATTNYYIKYGDTSVQAKAEDMLMKQKHRMMWERRHGPVGSGKRVVAEQE</sequence>
<reference evidence="11 12" key="1">
    <citation type="journal article" date="2018" name="Nat. Ecol. Evol.">
        <title>Genomic signatures of mitonuclear coevolution across populations of Tigriopus californicus.</title>
        <authorList>
            <person name="Barreto F.S."/>
            <person name="Watson E.T."/>
            <person name="Lima T.G."/>
            <person name="Willett C.S."/>
            <person name="Edmands S."/>
            <person name="Li W."/>
            <person name="Burton R.S."/>
        </authorList>
    </citation>
    <scope>NUCLEOTIDE SEQUENCE [LARGE SCALE GENOMIC DNA]</scope>
    <source>
        <strain evidence="11 12">San Diego</strain>
    </source>
</reference>
<evidence type="ECO:0000256" key="4">
    <source>
        <dbReference type="ARBA" id="ARBA00022448"/>
    </source>
</evidence>
<evidence type="ECO:0000313" key="12">
    <source>
        <dbReference type="Proteomes" id="UP000318571"/>
    </source>
</evidence>
<protein>
    <recommendedName>
        <fullName evidence="3">NADH dehydrogenase [ubiquinone] 1 beta subcomplex subunit 10</fullName>
    </recommendedName>
</protein>
<evidence type="ECO:0000256" key="9">
    <source>
        <dbReference type="ARBA" id="ARBA00023136"/>
    </source>
</evidence>
<evidence type="ECO:0000313" key="11">
    <source>
        <dbReference type="EMBL" id="TRY76961.1"/>
    </source>
</evidence>
<evidence type="ECO:0000256" key="7">
    <source>
        <dbReference type="ARBA" id="ARBA00022982"/>
    </source>
</evidence>
<dbReference type="GO" id="GO:0045271">
    <property type="term" value="C:respiratory chain complex I"/>
    <property type="evidence" value="ECO:0007669"/>
    <property type="project" value="UniProtKB-ARBA"/>
</dbReference>
<comment type="similarity">
    <text evidence="2">Belongs to the complex I NDUFB10 subunit family.</text>
</comment>
<organism evidence="11 12">
    <name type="scientific">Tigriopus californicus</name>
    <name type="common">Marine copepod</name>
    <dbReference type="NCBI Taxonomy" id="6832"/>
    <lineage>
        <taxon>Eukaryota</taxon>
        <taxon>Metazoa</taxon>
        <taxon>Ecdysozoa</taxon>
        <taxon>Arthropoda</taxon>
        <taxon>Crustacea</taxon>
        <taxon>Multicrustacea</taxon>
        <taxon>Hexanauplia</taxon>
        <taxon>Copepoda</taxon>
        <taxon>Harpacticoida</taxon>
        <taxon>Harpacticidae</taxon>
        <taxon>Tigriopus</taxon>
    </lineage>
</organism>
<dbReference type="STRING" id="6832.A0A553PH04"/>
<keyword evidence="8" id="KW-0496">Mitochondrion</keyword>
<keyword evidence="4" id="KW-0813">Transport</keyword>
<feature type="region of interest" description="Disordered" evidence="10">
    <location>
        <begin position="1"/>
        <end position="28"/>
    </location>
</feature>
<keyword evidence="9" id="KW-0472">Membrane</keyword>
<evidence type="ECO:0000256" key="10">
    <source>
        <dbReference type="SAM" id="MobiDB-lite"/>
    </source>
</evidence>
<dbReference type="OrthoDB" id="6017729at2759"/>
<gene>
    <name evidence="11" type="ORF">TCAL_07308</name>
</gene>
<keyword evidence="7" id="KW-0249">Electron transport</keyword>
<evidence type="ECO:0000256" key="1">
    <source>
        <dbReference type="ARBA" id="ARBA00004443"/>
    </source>
</evidence>
<dbReference type="InterPro" id="IPR019377">
    <property type="entry name" value="NADH_UbQ_OxRdtase_su10"/>
</dbReference>
<feature type="compositionally biased region" description="Low complexity" evidence="10">
    <location>
        <begin position="1"/>
        <end position="19"/>
    </location>
</feature>
<dbReference type="OMA" id="ERPVYYH"/>
<evidence type="ECO:0000256" key="6">
    <source>
        <dbReference type="ARBA" id="ARBA00022792"/>
    </source>
</evidence>
<keyword evidence="6" id="KW-0999">Mitochondrion inner membrane</keyword>
<dbReference type="Proteomes" id="UP000318571">
    <property type="component" value="Chromosome 5"/>
</dbReference>
<dbReference type="PANTHER" id="PTHR13094:SF1">
    <property type="entry name" value="NADH DEHYDROGENASE [UBIQUINONE] 1 BETA SUBCOMPLEX SUBUNIT 10"/>
    <property type="match status" value="1"/>
</dbReference>
<dbReference type="PANTHER" id="PTHR13094">
    <property type="entry name" value="NADH-UBIQUINONE OXIDOREDUCTASE PDSW SUBUNIT"/>
    <property type="match status" value="1"/>
</dbReference>
<comment type="subcellular location">
    <subcellularLocation>
        <location evidence="1">Mitochondrion inner membrane</location>
        <topology evidence="1">Peripheral membrane protein</topology>
        <orientation evidence="1">Matrix side</orientation>
    </subcellularLocation>
</comment>
<dbReference type="EMBL" id="VCGU01000004">
    <property type="protein sequence ID" value="TRY76961.1"/>
    <property type="molecule type" value="Genomic_DNA"/>
</dbReference>
<dbReference type="Pfam" id="PF10249">
    <property type="entry name" value="NDUFB10"/>
    <property type="match status" value="1"/>
</dbReference>
<dbReference type="AlphaFoldDB" id="A0A553PH04"/>
<proteinExistence type="inferred from homology"/>
<comment type="caution">
    <text evidence="11">The sequence shown here is derived from an EMBL/GenBank/DDBJ whole genome shotgun (WGS) entry which is preliminary data.</text>
</comment>
<evidence type="ECO:0000256" key="3">
    <source>
        <dbReference type="ARBA" id="ARBA00014109"/>
    </source>
</evidence>
<dbReference type="GO" id="GO:0005743">
    <property type="term" value="C:mitochondrial inner membrane"/>
    <property type="evidence" value="ECO:0007669"/>
    <property type="project" value="UniProtKB-SubCell"/>
</dbReference>
<evidence type="ECO:0000256" key="5">
    <source>
        <dbReference type="ARBA" id="ARBA00022660"/>
    </source>
</evidence>
<dbReference type="InterPro" id="IPR039993">
    <property type="entry name" value="NDUFB10"/>
</dbReference>